<evidence type="ECO:0000256" key="1">
    <source>
        <dbReference type="SAM" id="MobiDB-lite"/>
    </source>
</evidence>
<comment type="caution">
    <text evidence="2">The sequence shown here is derived from an EMBL/GenBank/DDBJ whole genome shotgun (WGS) entry which is preliminary data.</text>
</comment>
<sequence length="203" mass="22639">MTLGSRSTLQPHRSPVIPLRQRYRSALDCCRASFATQPFAHRCRLLVPAKPSIALDGAALKHSIWNCALEKRVNRRRRTLGPPVRAPIPQLRPLPIRQRTTRTVCHPDLSGTKFVRFAQALEEIPKTRNLPRSARPPIQSFCGDVGHTYRMLLRTFSALPRSLPTANRDPASIELSHFSTRSSGEALHPASADHLTTAPALHT</sequence>
<reference evidence="2" key="2">
    <citation type="submission" date="2020-08" db="EMBL/GenBank/DDBJ databases">
        <title>Draft Genome Sequence of Cumin Blight Pathogen Alternaria burnsii.</title>
        <authorList>
            <person name="Feng Z."/>
        </authorList>
    </citation>
    <scope>NUCLEOTIDE SEQUENCE</scope>
    <source>
        <strain evidence="2">CBS107.38</strain>
    </source>
</reference>
<dbReference type="EMBL" id="JAAABM010000001">
    <property type="protein sequence ID" value="KAF7682288.1"/>
    <property type="molecule type" value="Genomic_DNA"/>
</dbReference>
<protein>
    <submittedName>
        <fullName evidence="2">Uncharacterized protein</fullName>
    </submittedName>
</protein>
<name>A0A8H7BI49_9PLEO</name>
<organism evidence="2 3">
    <name type="scientific">Alternaria burnsii</name>
    <dbReference type="NCBI Taxonomy" id="1187904"/>
    <lineage>
        <taxon>Eukaryota</taxon>
        <taxon>Fungi</taxon>
        <taxon>Dikarya</taxon>
        <taxon>Ascomycota</taxon>
        <taxon>Pezizomycotina</taxon>
        <taxon>Dothideomycetes</taxon>
        <taxon>Pleosporomycetidae</taxon>
        <taxon>Pleosporales</taxon>
        <taxon>Pleosporineae</taxon>
        <taxon>Pleosporaceae</taxon>
        <taxon>Alternaria</taxon>
        <taxon>Alternaria sect. Alternaria</taxon>
    </lineage>
</organism>
<keyword evidence="3" id="KW-1185">Reference proteome</keyword>
<evidence type="ECO:0000313" key="2">
    <source>
        <dbReference type="EMBL" id="KAF7682288.1"/>
    </source>
</evidence>
<evidence type="ECO:0000313" key="3">
    <source>
        <dbReference type="Proteomes" id="UP000596902"/>
    </source>
</evidence>
<feature type="region of interest" description="Disordered" evidence="1">
    <location>
        <begin position="184"/>
        <end position="203"/>
    </location>
</feature>
<reference evidence="2" key="1">
    <citation type="submission" date="2020-01" db="EMBL/GenBank/DDBJ databases">
        <authorList>
            <person name="Feng Z.H.Z."/>
        </authorList>
    </citation>
    <scope>NUCLEOTIDE SEQUENCE</scope>
    <source>
        <strain evidence="2">CBS107.38</strain>
    </source>
</reference>
<dbReference type="GeneID" id="62199489"/>
<dbReference type="Proteomes" id="UP000596902">
    <property type="component" value="Unassembled WGS sequence"/>
</dbReference>
<dbReference type="RefSeq" id="XP_038792167.1">
    <property type="nucleotide sequence ID" value="XM_038926311.1"/>
</dbReference>
<dbReference type="AlphaFoldDB" id="A0A8H7BI49"/>
<gene>
    <name evidence="2" type="ORF">GT037_001264</name>
</gene>
<proteinExistence type="predicted"/>
<accession>A0A8H7BI49</accession>